<proteinExistence type="predicted"/>
<organism evidence="1 2">
    <name type="scientific">Symbiodinium pilosum</name>
    <name type="common">Dinoflagellate</name>
    <dbReference type="NCBI Taxonomy" id="2952"/>
    <lineage>
        <taxon>Eukaryota</taxon>
        <taxon>Sar</taxon>
        <taxon>Alveolata</taxon>
        <taxon>Dinophyceae</taxon>
        <taxon>Suessiales</taxon>
        <taxon>Symbiodiniaceae</taxon>
        <taxon>Symbiodinium</taxon>
    </lineage>
</organism>
<dbReference type="OrthoDB" id="407100at2759"/>
<reference evidence="1" key="1">
    <citation type="submission" date="2021-02" db="EMBL/GenBank/DDBJ databases">
        <authorList>
            <person name="Dougan E. K."/>
            <person name="Rhodes N."/>
            <person name="Thang M."/>
            <person name="Chan C."/>
        </authorList>
    </citation>
    <scope>NUCLEOTIDE SEQUENCE</scope>
</reference>
<protein>
    <submittedName>
        <fullName evidence="1">Uncharacterized protein</fullName>
    </submittedName>
</protein>
<feature type="non-terminal residue" evidence="1">
    <location>
        <position position="1"/>
    </location>
</feature>
<evidence type="ECO:0000313" key="1">
    <source>
        <dbReference type="EMBL" id="CAE7199785.1"/>
    </source>
</evidence>
<dbReference type="Proteomes" id="UP000649617">
    <property type="component" value="Unassembled WGS sequence"/>
</dbReference>
<accession>A0A812JAP7</accession>
<comment type="caution">
    <text evidence="1">The sequence shown here is derived from an EMBL/GenBank/DDBJ whole genome shotgun (WGS) entry which is preliminary data.</text>
</comment>
<sequence length="503" mass="56547">VQPLDAGAKCATFASSAEASNELHWMLTVTQPECKPDLEDSKVESRPEPVKGASFSFFDLHAALASCCTSKITKDEAMVHVPVLPALLGGKNKLQVMMSEKRKNIEAITERYPKPEDGQHPYFALNASERISAGATLFRSSSADIVSSPWTDLGDLDKAEFFWAAYTKLDDFYALAEDWLVEMETTIVDGKKRFLKRGKVRFLSQAWHVPPQWEELMGEGSYAEAKAAEICCVAKDIAARELGSTTRWREVQFWVDKCCIPQGDRELCSWCVNLLEEYIVFCDGLVVLTTWTYFTRLWCVYEWACFLLVHDPMNIEICADPFVRGSTLPLYLDAIGNFKLSSCQCYREEDRQILHDKVSTYYKSTELFEKFLKFTAIALFARCTAQRRSAKAVSALAPWQQLAERQGFPGLAGQISEMMGLLPVWRESAVASATGGGTSDVQSAVLHQVETWFEEQMVPLILLMRKEAASEEGLKNIQDLREAASEVTVLDFEYGACLHEEVI</sequence>
<dbReference type="EMBL" id="CAJNIZ010001803">
    <property type="protein sequence ID" value="CAE7199785.1"/>
    <property type="molecule type" value="Genomic_DNA"/>
</dbReference>
<evidence type="ECO:0000313" key="2">
    <source>
        <dbReference type="Proteomes" id="UP000649617"/>
    </source>
</evidence>
<gene>
    <name evidence="1" type="ORF">SPIL2461_LOCUS1758</name>
</gene>
<keyword evidence="2" id="KW-1185">Reference proteome</keyword>
<dbReference type="AlphaFoldDB" id="A0A812JAP7"/>
<name>A0A812JAP7_SYMPI</name>